<evidence type="ECO:0000256" key="3">
    <source>
        <dbReference type="ARBA" id="ARBA00022833"/>
    </source>
</evidence>
<keyword evidence="3" id="KW-0862">Zinc</keyword>
<dbReference type="CDD" id="cd06257">
    <property type="entry name" value="DnaJ"/>
    <property type="match status" value="1"/>
</dbReference>
<feature type="compositionally biased region" description="Basic residues" evidence="4">
    <location>
        <begin position="639"/>
        <end position="652"/>
    </location>
</feature>
<accession>A0A139A536</accession>
<dbReference type="GO" id="GO:0008270">
    <property type="term" value="F:zinc ion binding"/>
    <property type="evidence" value="ECO:0007669"/>
    <property type="project" value="UniProtKB-KW"/>
</dbReference>
<dbReference type="Gene3D" id="3.30.160.60">
    <property type="entry name" value="Classic Zinc Finger"/>
    <property type="match status" value="1"/>
</dbReference>
<dbReference type="Pfam" id="PF00226">
    <property type="entry name" value="DnaJ"/>
    <property type="match status" value="1"/>
</dbReference>
<dbReference type="SMART" id="SM00271">
    <property type="entry name" value="DnaJ"/>
    <property type="match status" value="1"/>
</dbReference>
<protein>
    <recommendedName>
        <fullName evidence="5">J domain-containing protein</fullName>
    </recommendedName>
</protein>
<feature type="region of interest" description="Disordered" evidence="4">
    <location>
        <begin position="307"/>
        <end position="374"/>
    </location>
</feature>
<evidence type="ECO:0000256" key="2">
    <source>
        <dbReference type="ARBA" id="ARBA00022771"/>
    </source>
</evidence>
<name>A0A139A536_GONPJ</name>
<dbReference type="InterPro" id="IPR036869">
    <property type="entry name" value="J_dom_sf"/>
</dbReference>
<feature type="compositionally biased region" description="Basic residues" evidence="4">
    <location>
        <begin position="391"/>
        <end position="401"/>
    </location>
</feature>
<reference evidence="6 7" key="1">
    <citation type="journal article" date="2015" name="Genome Biol. Evol.">
        <title>Phylogenomic analyses indicate that early fungi evolved digesting cell walls of algal ancestors of land plants.</title>
        <authorList>
            <person name="Chang Y."/>
            <person name="Wang S."/>
            <person name="Sekimoto S."/>
            <person name="Aerts A.L."/>
            <person name="Choi C."/>
            <person name="Clum A."/>
            <person name="LaButti K.M."/>
            <person name="Lindquist E.A."/>
            <person name="Yee Ngan C."/>
            <person name="Ohm R.A."/>
            <person name="Salamov A.A."/>
            <person name="Grigoriev I.V."/>
            <person name="Spatafora J.W."/>
            <person name="Berbee M.L."/>
        </authorList>
    </citation>
    <scope>NUCLEOTIDE SEQUENCE [LARGE SCALE GENOMIC DNA]</scope>
    <source>
        <strain evidence="6 7">JEL478</strain>
    </source>
</reference>
<feature type="region of interest" description="Disordered" evidence="4">
    <location>
        <begin position="91"/>
        <end position="146"/>
    </location>
</feature>
<evidence type="ECO:0000256" key="1">
    <source>
        <dbReference type="ARBA" id="ARBA00022723"/>
    </source>
</evidence>
<evidence type="ECO:0000256" key="4">
    <source>
        <dbReference type="SAM" id="MobiDB-lite"/>
    </source>
</evidence>
<dbReference type="Gene3D" id="1.10.287.110">
    <property type="entry name" value="DnaJ domain"/>
    <property type="match status" value="1"/>
</dbReference>
<dbReference type="PANTHER" id="PTHR44029:SF1">
    <property type="entry name" value="DNAJ HOMOLOG SUBFAMILY C MEMBER 21"/>
    <property type="match status" value="1"/>
</dbReference>
<feature type="compositionally biased region" description="Basic and acidic residues" evidence="4">
    <location>
        <begin position="307"/>
        <end position="320"/>
    </location>
</feature>
<dbReference type="PANTHER" id="PTHR44029">
    <property type="entry name" value="DNAJ HOMOLOG SUBFAMILY C MEMBER 21"/>
    <property type="match status" value="1"/>
</dbReference>
<dbReference type="PROSITE" id="PS00028">
    <property type="entry name" value="ZINC_FINGER_C2H2_1"/>
    <property type="match status" value="2"/>
</dbReference>
<feature type="domain" description="J" evidence="5">
    <location>
        <begin position="9"/>
        <end position="81"/>
    </location>
</feature>
<feature type="compositionally biased region" description="Basic residues" evidence="4">
    <location>
        <begin position="487"/>
        <end position="497"/>
    </location>
</feature>
<dbReference type="GO" id="GO:0005737">
    <property type="term" value="C:cytoplasm"/>
    <property type="evidence" value="ECO:0007669"/>
    <property type="project" value="TreeGrafter"/>
</dbReference>
<dbReference type="InterPro" id="IPR036236">
    <property type="entry name" value="Znf_C2H2_sf"/>
</dbReference>
<gene>
    <name evidence="6" type="ORF">M427DRAFT_60070</name>
</gene>
<evidence type="ECO:0000313" key="7">
    <source>
        <dbReference type="Proteomes" id="UP000070544"/>
    </source>
</evidence>
<keyword evidence="2" id="KW-0863">Zinc-finger</keyword>
<dbReference type="InterPro" id="IPR022755">
    <property type="entry name" value="Znf_C2H2_jaz"/>
</dbReference>
<sequence>MAPRTTQVCYYELLCVDRSAAPDEIRKAYRRKALELHPDKVLHRGEEDISVEDATKRFAEIQHAYEVLSDDNERSWYDAHRHEILRSSSYAAHRAGEGDDDNDELNPDDLSDEYSEGEGGGFSSFFDRGSSSSSGPKKKKAPTGRGIQTSDLMPFFSTSCFESFADTDTSSFFAVYAALFSSIEDEEAEVRNYRLWREKHKRRRGDSDSDSDSDPAWADTTFPARTSFGKSTDGFEYCRAVYDKFTNFTTCKEFRWCDKWRLSEAPDRRVRRAMEKENKKAREVARQEYVSTVRRLATQVRSLDPRYKAHVSAQRERAAEQRAAAEAARKREKQERAERAKTYVAPDWARTDWDEPEALSHDEGAAQGSDGEEEGKYCVACEKGFASARAWKKHVGTKGHKKNEEELARLMREEEEEAAAAGASREAGEEGDGGKKEAAQDDDDDDVFEDAVEELSESMDKARLDDSDSDADAASKQQFGRSDRDRKSKKKKKRRARTVGDDVNVDIEVPKPSPASSRSAESKSKNTARSANPPHPAASVPAPDTTPAVAQPAPEDARRAARMAALRAVMDDDLDVGEDEDEDEQEDEGEQDGRNGRRVGGDTPQRNGKVGRVVTPTDLSAPSSSAGGAGDDSDSSIHREKRGGKKKGRGKKGGGGAGGGGGSAQAQPQPQQPATPTPPPSAAGPQTWRCNVCETEFPTRNQLFGHVKKEGHAVAASAGGAGVMDSGGVEDGGRGKKGKKGRK</sequence>
<dbReference type="SUPFAM" id="SSF46565">
    <property type="entry name" value="Chaperone J-domain"/>
    <property type="match status" value="1"/>
</dbReference>
<feature type="compositionally biased region" description="Basic and acidic residues" evidence="4">
    <location>
        <begin position="426"/>
        <end position="439"/>
    </location>
</feature>
<dbReference type="AlphaFoldDB" id="A0A139A536"/>
<dbReference type="InterPro" id="IPR018253">
    <property type="entry name" value="DnaJ_domain_CS"/>
</dbReference>
<feature type="compositionally biased region" description="Acidic residues" evidence="4">
    <location>
        <begin position="571"/>
        <end position="590"/>
    </location>
</feature>
<feature type="compositionally biased region" description="Basic and acidic residues" evidence="4">
    <location>
        <begin position="349"/>
        <end position="364"/>
    </location>
</feature>
<feature type="region of interest" description="Disordered" evidence="4">
    <location>
        <begin position="711"/>
        <end position="743"/>
    </location>
</feature>
<dbReference type="SUPFAM" id="SSF57667">
    <property type="entry name" value="beta-beta-alpha zinc fingers"/>
    <property type="match status" value="1"/>
</dbReference>
<feature type="compositionally biased region" description="Low complexity" evidence="4">
    <location>
        <begin position="713"/>
        <end position="727"/>
    </location>
</feature>
<dbReference type="STRING" id="1344416.A0A139A536"/>
<feature type="compositionally biased region" description="Basic and acidic residues" evidence="4">
    <location>
        <begin position="402"/>
        <end position="412"/>
    </location>
</feature>
<dbReference type="EMBL" id="KQ965794">
    <property type="protein sequence ID" value="KXS11932.1"/>
    <property type="molecule type" value="Genomic_DNA"/>
</dbReference>
<evidence type="ECO:0000259" key="5">
    <source>
        <dbReference type="PROSITE" id="PS50076"/>
    </source>
</evidence>
<dbReference type="InterPro" id="IPR051964">
    <property type="entry name" value="Chaperone_stress_response"/>
</dbReference>
<feature type="compositionally biased region" description="Gly residues" evidence="4">
    <location>
        <begin position="653"/>
        <end position="663"/>
    </location>
</feature>
<dbReference type="InterPro" id="IPR054076">
    <property type="entry name" value="ZUO1-like_ZHD"/>
</dbReference>
<keyword evidence="1" id="KW-0479">Metal-binding</keyword>
<dbReference type="SMART" id="SM00355">
    <property type="entry name" value="ZnF_C2H2"/>
    <property type="match status" value="2"/>
</dbReference>
<feature type="compositionally biased region" description="Basic and acidic residues" evidence="4">
    <location>
        <begin position="327"/>
        <end position="341"/>
    </location>
</feature>
<dbReference type="OMA" id="DTCGEEF"/>
<feature type="compositionally biased region" description="Acidic residues" evidence="4">
    <location>
        <begin position="98"/>
        <end position="116"/>
    </location>
</feature>
<dbReference type="PROSITE" id="PS50076">
    <property type="entry name" value="DNAJ_2"/>
    <property type="match status" value="1"/>
</dbReference>
<organism evidence="6 7">
    <name type="scientific">Gonapodya prolifera (strain JEL478)</name>
    <name type="common">Monoblepharis prolifera</name>
    <dbReference type="NCBI Taxonomy" id="1344416"/>
    <lineage>
        <taxon>Eukaryota</taxon>
        <taxon>Fungi</taxon>
        <taxon>Fungi incertae sedis</taxon>
        <taxon>Chytridiomycota</taxon>
        <taxon>Chytridiomycota incertae sedis</taxon>
        <taxon>Monoblepharidomycetes</taxon>
        <taxon>Monoblepharidales</taxon>
        <taxon>Gonapodyaceae</taxon>
        <taxon>Gonapodya</taxon>
    </lineage>
</organism>
<dbReference type="Pfam" id="PF21884">
    <property type="entry name" value="ZUO1-like_ZHD"/>
    <property type="match status" value="1"/>
</dbReference>
<keyword evidence="7" id="KW-1185">Reference proteome</keyword>
<dbReference type="OrthoDB" id="5894at2759"/>
<dbReference type="InterPro" id="IPR001623">
    <property type="entry name" value="DnaJ_domain"/>
</dbReference>
<dbReference type="InterPro" id="IPR013087">
    <property type="entry name" value="Znf_C2H2_type"/>
</dbReference>
<dbReference type="Pfam" id="PF12171">
    <property type="entry name" value="zf-C2H2_jaz"/>
    <property type="match status" value="1"/>
</dbReference>
<feature type="region of interest" description="Disordered" evidence="4">
    <location>
        <begin position="391"/>
        <end position="687"/>
    </location>
</feature>
<feature type="compositionally biased region" description="Acidic residues" evidence="4">
    <location>
        <begin position="440"/>
        <end position="457"/>
    </location>
</feature>
<feature type="compositionally biased region" description="Low complexity" evidence="4">
    <location>
        <begin position="123"/>
        <end position="135"/>
    </location>
</feature>
<dbReference type="PRINTS" id="PR00625">
    <property type="entry name" value="JDOMAIN"/>
</dbReference>
<feature type="compositionally biased region" description="Pro residues" evidence="4">
    <location>
        <begin position="670"/>
        <end position="682"/>
    </location>
</feature>
<evidence type="ECO:0000313" key="6">
    <source>
        <dbReference type="EMBL" id="KXS11932.1"/>
    </source>
</evidence>
<dbReference type="PROSITE" id="PS00636">
    <property type="entry name" value="DNAJ_1"/>
    <property type="match status" value="1"/>
</dbReference>
<proteinExistence type="predicted"/>
<dbReference type="Proteomes" id="UP000070544">
    <property type="component" value="Unassembled WGS sequence"/>
</dbReference>